<name>A0A8H4W1G4_9HELO</name>
<evidence type="ECO:0000313" key="2">
    <source>
        <dbReference type="EMBL" id="KAF4630147.1"/>
    </source>
</evidence>
<reference evidence="2 3" key="1">
    <citation type="submission" date="2020-03" db="EMBL/GenBank/DDBJ databases">
        <title>Draft Genome Sequence of Cudoniella acicularis.</title>
        <authorList>
            <person name="Buettner E."/>
            <person name="Kellner H."/>
        </authorList>
    </citation>
    <scope>NUCLEOTIDE SEQUENCE [LARGE SCALE GENOMIC DNA]</scope>
    <source>
        <strain evidence="2 3">DSM 108380</strain>
    </source>
</reference>
<accession>A0A8H4W1G4</accession>
<evidence type="ECO:0000256" key="1">
    <source>
        <dbReference type="SAM" id="MobiDB-lite"/>
    </source>
</evidence>
<gene>
    <name evidence="2" type="ORF">G7Y89_g7994</name>
</gene>
<sequence length="122" mass="13699">MGRPVRTTEAEIYSFCSKVTEKVEDSMHAIDPPTASTHQLNIDDAMDGWKKTLKILRSLQPEKKPLNPPIDPSCNRFAEQVEQITLMKQTMEQKVTQQPTEINDDSASSSPSGDDGWVVLRI</sequence>
<dbReference type="Proteomes" id="UP000566819">
    <property type="component" value="Unassembled WGS sequence"/>
</dbReference>
<keyword evidence="3" id="KW-1185">Reference proteome</keyword>
<dbReference type="AlphaFoldDB" id="A0A8H4W1G4"/>
<dbReference type="EMBL" id="JAAMPI010000583">
    <property type="protein sequence ID" value="KAF4630147.1"/>
    <property type="molecule type" value="Genomic_DNA"/>
</dbReference>
<comment type="caution">
    <text evidence="2">The sequence shown here is derived from an EMBL/GenBank/DDBJ whole genome shotgun (WGS) entry which is preliminary data.</text>
</comment>
<evidence type="ECO:0000313" key="3">
    <source>
        <dbReference type="Proteomes" id="UP000566819"/>
    </source>
</evidence>
<feature type="compositionally biased region" description="Low complexity" evidence="1">
    <location>
        <begin position="105"/>
        <end position="116"/>
    </location>
</feature>
<protein>
    <submittedName>
        <fullName evidence="2">Uncharacterized protein</fullName>
    </submittedName>
</protein>
<organism evidence="2 3">
    <name type="scientific">Cudoniella acicularis</name>
    <dbReference type="NCBI Taxonomy" id="354080"/>
    <lineage>
        <taxon>Eukaryota</taxon>
        <taxon>Fungi</taxon>
        <taxon>Dikarya</taxon>
        <taxon>Ascomycota</taxon>
        <taxon>Pezizomycotina</taxon>
        <taxon>Leotiomycetes</taxon>
        <taxon>Helotiales</taxon>
        <taxon>Tricladiaceae</taxon>
        <taxon>Cudoniella</taxon>
    </lineage>
</organism>
<feature type="compositionally biased region" description="Polar residues" evidence="1">
    <location>
        <begin position="91"/>
        <end position="101"/>
    </location>
</feature>
<feature type="region of interest" description="Disordered" evidence="1">
    <location>
        <begin position="91"/>
        <end position="122"/>
    </location>
</feature>
<proteinExistence type="predicted"/>